<name>A0A915Q2J2_9BILA</name>
<reference evidence="3" key="1">
    <citation type="submission" date="2022-11" db="UniProtKB">
        <authorList>
            <consortium name="WormBaseParasite"/>
        </authorList>
    </citation>
    <scope>IDENTIFICATION</scope>
</reference>
<sequence length="234" mass="27643">MDREALDDEDAIDEPNYFCYKAYIKTAGYAIFILYSVFGIKRIYEHLNHFMIVDRCTSCRKYEGNNVDMLFWGIYELSVYGMAPLTALVALIHADLEWFFPTYALRVLFPSFMLVGPIFFTIFSYILYWLIDLVIDVQQISENLLDMTVWKRCIWASGLLISNIYALLLAIVVSQLIYYQHYINIEERVIHHQPNPRNGRVQHRRIRRHWRQYVNQLGNAGVLNQNNQANLENV</sequence>
<evidence type="ECO:0000256" key="1">
    <source>
        <dbReference type="SAM" id="Phobius"/>
    </source>
</evidence>
<proteinExistence type="predicted"/>
<accession>A0A915Q2J2</accession>
<organism evidence="2 3">
    <name type="scientific">Setaria digitata</name>
    <dbReference type="NCBI Taxonomy" id="48799"/>
    <lineage>
        <taxon>Eukaryota</taxon>
        <taxon>Metazoa</taxon>
        <taxon>Ecdysozoa</taxon>
        <taxon>Nematoda</taxon>
        <taxon>Chromadorea</taxon>
        <taxon>Rhabditida</taxon>
        <taxon>Spirurina</taxon>
        <taxon>Spiruromorpha</taxon>
        <taxon>Filarioidea</taxon>
        <taxon>Setariidae</taxon>
        <taxon>Setaria</taxon>
    </lineage>
</organism>
<keyword evidence="2" id="KW-1185">Reference proteome</keyword>
<keyword evidence="1" id="KW-0812">Transmembrane</keyword>
<keyword evidence="1" id="KW-1133">Transmembrane helix</keyword>
<feature type="transmembrane region" description="Helical" evidence="1">
    <location>
        <begin position="70"/>
        <end position="92"/>
    </location>
</feature>
<protein>
    <submittedName>
        <fullName evidence="3">Uncharacterized protein</fullName>
    </submittedName>
</protein>
<keyword evidence="1" id="KW-0472">Membrane</keyword>
<evidence type="ECO:0000313" key="2">
    <source>
        <dbReference type="Proteomes" id="UP000887581"/>
    </source>
</evidence>
<dbReference type="WBParaSite" id="sdigi.contig49.g2946.t1">
    <property type="protein sequence ID" value="sdigi.contig49.g2946.t1"/>
    <property type="gene ID" value="sdigi.contig49.g2946"/>
</dbReference>
<dbReference type="Proteomes" id="UP000887581">
    <property type="component" value="Unplaced"/>
</dbReference>
<feature type="transmembrane region" description="Helical" evidence="1">
    <location>
        <begin position="112"/>
        <end position="131"/>
    </location>
</feature>
<dbReference type="AlphaFoldDB" id="A0A915Q2J2"/>
<feature type="transmembrane region" description="Helical" evidence="1">
    <location>
        <begin position="152"/>
        <end position="178"/>
    </location>
</feature>
<evidence type="ECO:0000313" key="3">
    <source>
        <dbReference type="WBParaSite" id="sdigi.contig49.g2946.t1"/>
    </source>
</evidence>
<feature type="transmembrane region" description="Helical" evidence="1">
    <location>
        <begin position="20"/>
        <end position="40"/>
    </location>
</feature>